<dbReference type="InterPro" id="IPR008972">
    <property type="entry name" value="Cupredoxin"/>
</dbReference>
<keyword evidence="7" id="KW-0325">Glycoprotein</keyword>
<dbReference type="InterPro" id="IPR039391">
    <property type="entry name" value="Phytocyanin-like"/>
</dbReference>
<feature type="region of interest" description="Disordered" evidence="10">
    <location>
        <begin position="341"/>
        <end position="361"/>
    </location>
</feature>
<gene>
    <name evidence="12" type="ORF">TEA_002615</name>
</gene>
<sequence>MMKMKRKLTVTKVILEDQRILGSTNFGEPEDGVFEDDEDVEDELFLPNDELFLTRDVCGFDDDDDDGFVRDISNQTSLHHRCNIDIDMGSRRSLCLLVVVVLMGWSEAYQFNVGGKEGWVSNPSENYNHWAGRMRFQVNDTLLFKYNNGSDSVLVVNKQDYNNCNTQNPITKMEDGNSVFKLDRSGPFYFISGNKSNCDHGQKLIVVVLAIRNKPTTSPPPSPSAGAPSPLVQTPSPSPSTPSPSPTVSPSPATSSPSPSPVPSPTTTPSASPTPAPTTAPASSPPTTPSPATMSPPSLTPGGSPANVAPPHSSAPALSSSLLFEKDDLRRFANLKSDLSLSLSSSSSSPPPPPLDHLFSNSRLNSLRPVRTSTAVETLPKTDTALVEKLINTIHFLAIDAVEKANSGHPGLPVGYAPMGHILHDELMKYNPKNPYWFNRDRFSTLCFTSLVMTVSRSVSLLNLHWFALDLSILMSKRYR</sequence>
<comment type="caution">
    <text evidence="12">The sequence shown here is derived from an EMBL/GenBank/DDBJ whole genome shotgun (WGS) entry which is preliminary data.</text>
</comment>
<keyword evidence="6" id="KW-1015">Disulfide bond</keyword>
<evidence type="ECO:0000256" key="3">
    <source>
        <dbReference type="ARBA" id="ARBA00022622"/>
    </source>
</evidence>
<evidence type="ECO:0000313" key="13">
    <source>
        <dbReference type="Proteomes" id="UP000306102"/>
    </source>
</evidence>
<dbReference type="SUPFAM" id="SSF52518">
    <property type="entry name" value="Thiamin diphosphate-binding fold (THDP-binding)"/>
    <property type="match status" value="1"/>
</dbReference>
<accession>A0A4S4E6A7</accession>
<evidence type="ECO:0000256" key="4">
    <source>
        <dbReference type="ARBA" id="ARBA00022729"/>
    </source>
</evidence>
<evidence type="ECO:0000256" key="2">
    <source>
        <dbReference type="ARBA" id="ARBA00022475"/>
    </source>
</evidence>
<dbReference type="AlphaFoldDB" id="A0A4S4E6A7"/>
<keyword evidence="4" id="KW-0732">Signal</keyword>
<dbReference type="InterPro" id="IPR005474">
    <property type="entry name" value="Transketolase_N"/>
</dbReference>
<evidence type="ECO:0000256" key="10">
    <source>
        <dbReference type="SAM" id="MobiDB-lite"/>
    </source>
</evidence>
<feature type="compositionally biased region" description="Pro residues" evidence="10">
    <location>
        <begin position="258"/>
        <end position="289"/>
    </location>
</feature>
<dbReference type="FunFam" id="2.60.40.420:FF:000010">
    <property type="entry name" value="Early nodulin-like protein 1"/>
    <property type="match status" value="1"/>
</dbReference>
<protein>
    <recommendedName>
        <fullName evidence="11">Phytocyanin domain-containing protein</fullName>
    </recommendedName>
</protein>
<dbReference type="InterPro" id="IPR029061">
    <property type="entry name" value="THDP-binding"/>
</dbReference>
<keyword evidence="8" id="KW-0449">Lipoprotein</keyword>
<evidence type="ECO:0000313" key="12">
    <source>
        <dbReference type="EMBL" id="THG11084.1"/>
    </source>
</evidence>
<comment type="subcellular location">
    <subcellularLocation>
        <location evidence="1">Cell membrane</location>
        <topology evidence="1">Lipid-anchor</topology>
        <topology evidence="1">GPI-anchor</topology>
    </subcellularLocation>
</comment>
<dbReference type="Pfam" id="PF02298">
    <property type="entry name" value="Cu_bind_like"/>
    <property type="match status" value="1"/>
</dbReference>
<feature type="compositionally biased region" description="Low complexity" evidence="10">
    <location>
        <begin position="290"/>
        <end position="301"/>
    </location>
</feature>
<feature type="domain" description="Phytocyanin" evidence="11">
    <location>
        <begin position="109"/>
        <end position="210"/>
    </location>
</feature>
<dbReference type="Gene3D" id="2.60.40.420">
    <property type="entry name" value="Cupredoxins - blue copper proteins"/>
    <property type="match status" value="1"/>
</dbReference>
<dbReference type="Pfam" id="PF00456">
    <property type="entry name" value="Transketolase_N"/>
    <property type="match status" value="1"/>
</dbReference>
<feature type="compositionally biased region" description="Pro residues" evidence="10">
    <location>
        <begin position="236"/>
        <end position="249"/>
    </location>
</feature>
<dbReference type="InterPro" id="IPR041846">
    <property type="entry name" value="ENL_dom"/>
</dbReference>
<proteinExistence type="inferred from homology"/>
<feature type="region of interest" description="Disordered" evidence="10">
    <location>
        <begin position="216"/>
        <end position="315"/>
    </location>
</feature>
<evidence type="ECO:0000256" key="1">
    <source>
        <dbReference type="ARBA" id="ARBA00004609"/>
    </source>
</evidence>
<dbReference type="STRING" id="542762.A0A4S4E6A7"/>
<feature type="compositionally biased region" description="Low complexity" evidence="10">
    <location>
        <begin position="224"/>
        <end position="235"/>
    </location>
</feature>
<comment type="similarity">
    <text evidence="9">Belongs to the early nodulin-like (ENODL) family.</text>
</comment>
<dbReference type="PANTHER" id="PTHR33021:SF185">
    <property type="entry name" value="EARLY NODULIN-LIKE PROTEIN 3-RELATED"/>
    <property type="match status" value="1"/>
</dbReference>
<evidence type="ECO:0000259" key="11">
    <source>
        <dbReference type="PROSITE" id="PS51485"/>
    </source>
</evidence>
<dbReference type="GO" id="GO:0005886">
    <property type="term" value="C:plasma membrane"/>
    <property type="evidence" value="ECO:0007669"/>
    <property type="project" value="UniProtKB-SubCell"/>
</dbReference>
<evidence type="ECO:0000256" key="6">
    <source>
        <dbReference type="ARBA" id="ARBA00023157"/>
    </source>
</evidence>
<evidence type="ECO:0000256" key="5">
    <source>
        <dbReference type="ARBA" id="ARBA00023136"/>
    </source>
</evidence>
<dbReference type="PROSITE" id="PS51485">
    <property type="entry name" value="PHYTOCYANIN"/>
    <property type="match status" value="1"/>
</dbReference>
<keyword evidence="2" id="KW-1003">Cell membrane</keyword>
<name>A0A4S4E6A7_CAMSN</name>
<keyword evidence="3" id="KW-0336">GPI-anchor</keyword>
<dbReference type="Gene3D" id="3.40.50.970">
    <property type="match status" value="1"/>
</dbReference>
<dbReference type="GO" id="GO:0098552">
    <property type="term" value="C:side of membrane"/>
    <property type="evidence" value="ECO:0007669"/>
    <property type="project" value="UniProtKB-KW"/>
</dbReference>
<dbReference type="PANTHER" id="PTHR33021">
    <property type="entry name" value="BLUE COPPER PROTEIN"/>
    <property type="match status" value="1"/>
</dbReference>
<dbReference type="InterPro" id="IPR003245">
    <property type="entry name" value="Phytocyanin_dom"/>
</dbReference>
<dbReference type="PRINTS" id="PR01217">
    <property type="entry name" value="PRICHEXTENSN"/>
</dbReference>
<dbReference type="GO" id="GO:0009055">
    <property type="term" value="F:electron transfer activity"/>
    <property type="evidence" value="ECO:0007669"/>
    <property type="project" value="InterPro"/>
</dbReference>
<dbReference type="Proteomes" id="UP000306102">
    <property type="component" value="Unassembled WGS sequence"/>
</dbReference>
<evidence type="ECO:0000256" key="7">
    <source>
        <dbReference type="ARBA" id="ARBA00023180"/>
    </source>
</evidence>
<keyword evidence="13" id="KW-1185">Reference proteome</keyword>
<reference evidence="12 13" key="1">
    <citation type="journal article" date="2018" name="Proc. Natl. Acad. Sci. U.S.A.">
        <title>Draft genome sequence of Camellia sinensis var. sinensis provides insights into the evolution of the tea genome and tea quality.</title>
        <authorList>
            <person name="Wei C."/>
            <person name="Yang H."/>
            <person name="Wang S."/>
            <person name="Zhao J."/>
            <person name="Liu C."/>
            <person name="Gao L."/>
            <person name="Xia E."/>
            <person name="Lu Y."/>
            <person name="Tai Y."/>
            <person name="She G."/>
            <person name="Sun J."/>
            <person name="Cao H."/>
            <person name="Tong W."/>
            <person name="Gao Q."/>
            <person name="Li Y."/>
            <person name="Deng W."/>
            <person name="Jiang X."/>
            <person name="Wang W."/>
            <person name="Chen Q."/>
            <person name="Zhang S."/>
            <person name="Li H."/>
            <person name="Wu J."/>
            <person name="Wang P."/>
            <person name="Li P."/>
            <person name="Shi C."/>
            <person name="Zheng F."/>
            <person name="Jian J."/>
            <person name="Huang B."/>
            <person name="Shan D."/>
            <person name="Shi M."/>
            <person name="Fang C."/>
            <person name="Yue Y."/>
            <person name="Li F."/>
            <person name="Li D."/>
            <person name="Wei S."/>
            <person name="Han B."/>
            <person name="Jiang C."/>
            <person name="Yin Y."/>
            <person name="Xia T."/>
            <person name="Zhang Z."/>
            <person name="Bennetzen J.L."/>
            <person name="Zhao S."/>
            <person name="Wan X."/>
        </authorList>
    </citation>
    <scope>NUCLEOTIDE SEQUENCE [LARGE SCALE GENOMIC DNA]</scope>
    <source>
        <strain evidence="13">cv. Shuchazao</strain>
        <tissue evidence="12">Leaf</tissue>
    </source>
</reference>
<evidence type="ECO:0000256" key="9">
    <source>
        <dbReference type="ARBA" id="ARBA00035011"/>
    </source>
</evidence>
<dbReference type="EMBL" id="SDRB02007459">
    <property type="protein sequence ID" value="THG11084.1"/>
    <property type="molecule type" value="Genomic_DNA"/>
</dbReference>
<keyword evidence="5" id="KW-0472">Membrane</keyword>
<evidence type="ECO:0000256" key="8">
    <source>
        <dbReference type="ARBA" id="ARBA00023288"/>
    </source>
</evidence>
<dbReference type="CDD" id="cd11019">
    <property type="entry name" value="OsENODL1_like"/>
    <property type="match status" value="1"/>
</dbReference>
<organism evidence="12 13">
    <name type="scientific">Camellia sinensis var. sinensis</name>
    <name type="common">China tea</name>
    <dbReference type="NCBI Taxonomy" id="542762"/>
    <lineage>
        <taxon>Eukaryota</taxon>
        <taxon>Viridiplantae</taxon>
        <taxon>Streptophyta</taxon>
        <taxon>Embryophyta</taxon>
        <taxon>Tracheophyta</taxon>
        <taxon>Spermatophyta</taxon>
        <taxon>Magnoliopsida</taxon>
        <taxon>eudicotyledons</taxon>
        <taxon>Gunneridae</taxon>
        <taxon>Pentapetalae</taxon>
        <taxon>asterids</taxon>
        <taxon>Ericales</taxon>
        <taxon>Theaceae</taxon>
        <taxon>Camellia</taxon>
    </lineage>
</organism>
<dbReference type="SUPFAM" id="SSF49503">
    <property type="entry name" value="Cupredoxins"/>
    <property type="match status" value="1"/>
</dbReference>